<dbReference type="Pfam" id="PF00291">
    <property type="entry name" value="PALP"/>
    <property type="match status" value="1"/>
</dbReference>
<evidence type="ECO:0000259" key="4">
    <source>
        <dbReference type="Pfam" id="PF00291"/>
    </source>
</evidence>
<dbReference type="AlphaFoldDB" id="B2YI91"/>
<organism evidence="5">
    <name type="scientific">uncultured crenarchaeote MCG</name>
    <dbReference type="NCBI Taxonomy" id="529375"/>
    <lineage>
        <taxon>Archaea</taxon>
        <taxon>Thermoproteota</taxon>
        <taxon>environmental samples</taxon>
    </lineage>
</organism>
<dbReference type="GO" id="GO:0003941">
    <property type="term" value="F:L-serine ammonia-lyase activity"/>
    <property type="evidence" value="ECO:0007669"/>
    <property type="project" value="TreeGrafter"/>
</dbReference>
<accession>B2YI91</accession>
<comment type="cofactor">
    <cofactor evidence="1">
        <name>pyridoxal 5'-phosphate</name>
        <dbReference type="ChEBI" id="CHEBI:597326"/>
    </cofactor>
</comment>
<dbReference type="SUPFAM" id="SSF53686">
    <property type="entry name" value="Tryptophan synthase beta subunit-like PLP-dependent enzymes"/>
    <property type="match status" value="1"/>
</dbReference>
<evidence type="ECO:0000256" key="1">
    <source>
        <dbReference type="ARBA" id="ARBA00001933"/>
    </source>
</evidence>
<dbReference type="GO" id="GO:0006567">
    <property type="term" value="P:L-threonine catabolic process"/>
    <property type="evidence" value="ECO:0007669"/>
    <property type="project" value="TreeGrafter"/>
</dbReference>
<dbReference type="GO" id="GO:0004794">
    <property type="term" value="F:threonine deaminase activity"/>
    <property type="evidence" value="ECO:0007669"/>
    <property type="project" value="TreeGrafter"/>
</dbReference>
<sequence length="360" mass="37998">MGVVCLNCARAYPESGVPYRCPRCGGLFDDLEPVIWHDPDPTQPGIWRYWRSLHNQGIRVSLGEGQTPLVDALVAGRRVFFKCEYANPTGSFKDRGSATLISVLSARGVVDAVEDSSGNAGASFAAYAARSGMRARVFVPDSASGLKRRQIEAYGAELVPVPGSRSDTVAAALRASEQGAVYASHAHLPFNLTGYATAAFEIVEQLSAVPGAVLAPTGQGGLLLGMARGFLGLKQAGAIDRVPKLVGVQAVACAPLAACFEIGINGLDLVTEGKTLAEGVRVRNPLRLQSVVSSVRESGGCFVTVDESDILPGRDSLARLGFYVEPTSALVWKGLQLVVEQLPDPVVVILTGSGHKWARN</sequence>
<dbReference type="GO" id="GO:0009097">
    <property type="term" value="P:isoleucine biosynthetic process"/>
    <property type="evidence" value="ECO:0007669"/>
    <property type="project" value="TreeGrafter"/>
</dbReference>
<protein>
    <submittedName>
        <fullName evidence="5">Threonine synthase</fullName>
    </submittedName>
</protein>
<keyword evidence="3" id="KW-0456">Lyase</keyword>
<dbReference type="EMBL" id="EU559699">
    <property type="protein sequence ID" value="ACD50095.1"/>
    <property type="molecule type" value="Genomic_DNA"/>
</dbReference>
<name>B2YI91_9CREN</name>
<proteinExistence type="predicted"/>
<dbReference type="PANTHER" id="PTHR48078:SF6">
    <property type="entry name" value="L-THREONINE DEHYDRATASE CATABOLIC TDCB"/>
    <property type="match status" value="1"/>
</dbReference>
<dbReference type="PANTHER" id="PTHR48078">
    <property type="entry name" value="THREONINE DEHYDRATASE, MITOCHONDRIAL-RELATED"/>
    <property type="match status" value="1"/>
</dbReference>
<dbReference type="InterPro" id="IPR050147">
    <property type="entry name" value="Ser/Thr_Dehydratase"/>
</dbReference>
<reference evidence="5" key="1">
    <citation type="journal article" date="2009" name="ISME J.">
        <title>An uncultivated crenarchaeota contains functional bacteriochlorophyll a synthase.</title>
        <authorList>
            <person name="Meng J."/>
            <person name="Wang F."/>
            <person name="Wang F."/>
            <person name="Zheng Y."/>
            <person name="Peng X."/>
            <person name="Zhou H."/>
            <person name="Xiao X."/>
        </authorList>
    </citation>
    <scope>NUCLEOTIDE SEQUENCE</scope>
</reference>
<dbReference type="GO" id="GO:0006565">
    <property type="term" value="P:L-serine catabolic process"/>
    <property type="evidence" value="ECO:0007669"/>
    <property type="project" value="TreeGrafter"/>
</dbReference>
<evidence type="ECO:0000313" key="5">
    <source>
        <dbReference type="EMBL" id="ACD50095.1"/>
    </source>
</evidence>
<keyword evidence="2" id="KW-0663">Pyridoxal phosphate</keyword>
<dbReference type="InterPro" id="IPR036052">
    <property type="entry name" value="TrpB-like_PALP_sf"/>
</dbReference>
<feature type="domain" description="Tryptophan synthase beta chain-like PALP" evidence="4">
    <location>
        <begin position="60"/>
        <end position="352"/>
    </location>
</feature>
<dbReference type="InterPro" id="IPR001926">
    <property type="entry name" value="TrpB-like_PALP"/>
</dbReference>
<evidence type="ECO:0000256" key="3">
    <source>
        <dbReference type="ARBA" id="ARBA00023239"/>
    </source>
</evidence>
<dbReference type="Gene3D" id="3.40.50.1100">
    <property type="match status" value="2"/>
</dbReference>
<evidence type="ECO:0000256" key="2">
    <source>
        <dbReference type="ARBA" id="ARBA00022898"/>
    </source>
</evidence>